<dbReference type="InterPro" id="IPR052529">
    <property type="entry name" value="Bact_Transport_Assoc"/>
</dbReference>
<comment type="caution">
    <text evidence="3">The sequence shown here is derived from an EMBL/GenBank/DDBJ whole genome shotgun (WGS) entry which is preliminary data.</text>
</comment>
<gene>
    <name evidence="3" type="ORF">BE08_28250</name>
</gene>
<evidence type="ECO:0000313" key="3">
    <source>
        <dbReference type="EMBL" id="KYF48296.1"/>
    </source>
</evidence>
<proteinExistence type="predicted"/>
<dbReference type="PANTHER" id="PTHR30590">
    <property type="entry name" value="INNER MEMBRANE PROTEIN"/>
    <property type="match status" value="1"/>
</dbReference>
<dbReference type="Pfam" id="PF04235">
    <property type="entry name" value="DUF418"/>
    <property type="match status" value="1"/>
</dbReference>
<organism evidence="3 4">
    <name type="scientific">Sorangium cellulosum</name>
    <name type="common">Polyangium cellulosum</name>
    <dbReference type="NCBI Taxonomy" id="56"/>
    <lineage>
        <taxon>Bacteria</taxon>
        <taxon>Pseudomonadati</taxon>
        <taxon>Myxococcota</taxon>
        <taxon>Polyangia</taxon>
        <taxon>Polyangiales</taxon>
        <taxon>Polyangiaceae</taxon>
        <taxon>Sorangium</taxon>
    </lineage>
</organism>
<dbReference type="AlphaFoldDB" id="A0A150P0G5"/>
<name>A0A150P0G5_SORCE</name>
<feature type="transmembrane region" description="Helical" evidence="1">
    <location>
        <begin position="104"/>
        <end position="137"/>
    </location>
</feature>
<evidence type="ECO:0000313" key="4">
    <source>
        <dbReference type="Proteomes" id="UP000075420"/>
    </source>
</evidence>
<dbReference type="InterPro" id="IPR007349">
    <property type="entry name" value="DUF418"/>
</dbReference>
<feature type="transmembrane region" description="Helical" evidence="1">
    <location>
        <begin position="274"/>
        <end position="292"/>
    </location>
</feature>
<reference evidence="3 4" key="1">
    <citation type="submission" date="2014-02" db="EMBL/GenBank/DDBJ databases">
        <title>The small core and large imbalanced accessory genome model reveals a collaborative survival strategy of Sorangium cellulosum strains in nature.</title>
        <authorList>
            <person name="Han K."/>
            <person name="Peng R."/>
            <person name="Blom J."/>
            <person name="Li Y.-Z."/>
        </authorList>
    </citation>
    <scope>NUCLEOTIDE SEQUENCE [LARGE SCALE GENOMIC DNA]</scope>
    <source>
        <strain evidence="3 4">So0157-25</strain>
    </source>
</reference>
<protein>
    <recommendedName>
        <fullName evidence="2">DUF418 domain-containing protein</fullName>
    </recommendedName>
</protein>
<keyword evidence="1" id="KW-1133">Transmembrane helix</keyword>
<dbReference type="Proteomes" id="UP000075420">
    <property type="component" value="Unassembled WGS sequence"/>
</dbReference>
<evidence type="ECO:0000256" key="1">
    <source>
        <dbReference type="SAM" id="Phobius"/>
    </source>
</evidence>
<feature type="domain" description="DUF418" evidence="2">
    <location>
        <begin position="218"/>
        <end position="377"/>
    </location>
</feature>
<sequence>MGLAINARTPEDVASRSLAPDLARGFVLLLIAVAHAPAFVRRWDLGPAALNTIAALIRSLIAENQARALFVFLFGYGLGQLARRQQARGSDWASTRDLLRRRSLWLIVLGFAHAVLLVPFDIVAVYGLTLLVLTPLIQAPDSVLWRTTVLTLVPATLLLSWQSVTAQAAAAMGTPMTMVQYMAPDYGAHVIAGLPFWPLKTAVSTLVVVPGMLPGIWAARRRILDEPERHAPLLLRVTALCMAVSVVGRLPMALLVTGAWTTSMTWTVAGAHALTGYAGGIGMAAAAGLVVIRIGRDHGHLTTALAALGQRSLTFYLFQSAVWVALFYPFTLDLRDDMGFAASCAVAAGIWIASILLADGMRRAGYRGPAEAMLRRLPHRRSEPASASSGPRR</sequence>
<feature type="transmembrane region" description="Helical" evidence="1">
    <location>
        <begin position="313"/>
        <end position="332"/>
    </location>
</feature>
<dbReference type="EMBL" id="JELY01003517">
    <property type="protein sequence ID" value="KYF48296.1"/>
    <property type="molecule type" value="Genomic_DNA"/>
</dbReference>
<feature type="transmembrane region" description="Helical" evidence="1">
    <location>
        <begin position="196"/>
        <end position="219"/>
    </location>
</feature>
<keyword evidence="1" id="KW-0472">Membrane</keyword>
<evidence type="ECO:0000259" key="2">
    <source>
        <dbReference type="Pfam" id="PF04235"/>
    </source>
</evidence>
<dbReference type="PANTHER" id="PTHR30590:SF2">
    <property type="entry name" value="INNER MEMBRANE PROTEIN"/>
    <property type="match status" value="1"/>
</dbReference>
<feature type="transmembrane region" description="Helical" evidence="1">
    <location>
        <begin position="231"/>
        <end position="254"/>
    </location>
</feature>
<feature type="transmembrane region" description="Helical" evidence="1">
    <location>
        <begin position="338"/>
        <end position="358"/>
    </location>
</feature>
<accession>A0A150P0G5</accession>
<keyword evidence="1" id="KW-0812">Transmembrane</keyword>